<proteinExistence type="predicted"/>
<dbReference type="InterPro" id="IPR050680">
    <property type="entry name" value="YpeA/RimI_acetyltransf"/>
</dbReference>
<organism evidence="4 5">
    <name type="scientific">Bacillus salipaludis</name>
    <dbReference type="NCBI Taxonomy" id="2547811"/>
    <lineage>
        <taxon>Bacteria</taxon>
        <taxon>Bacillati</taxon>
        <taxon>Bacillota</taxon>
        <taxon>Bacilli</taxon>
        <taxon>Bacillales</taxon>
        <taxon>Bacillaceae</taxon>
        <taxon>Bacillus</taxon>
    </lineage>
</organism>
<dbReference type="PROSITE" id="PS51186">
    <property type="entry name" value="GNAT"/>
    <property type="match status" value="1"/>
</dbReference>
<evidence type="ECO:0000313" key="5">
    <source>
        <dbReference type="Proteomes" id="UP001623041"/>
    </source>
</evidence>
<sequence>MGNLTFIKDYKDHEQLRNSFNELALNTFGIEFETWYQHGYWTEKYQPYSYIDNGKVVANVSVNLLNLVINGELKQAVQIGTVMTHPDYRNKGLSRLLMDRVLEDFKSVDLIYLFANQSVLDFYPKFGFQRVEEVEFAMAYSHNSPPNLPVIKKLDGRNSEDLAFIYSLAADRVSGSRTFGTTSSEELLMFYCMMVFSHDLYYLEEEKALVILQIEDDILYLYDVVCREKVNVHGILSKIAGANINKVVFHFHPDDIAVMLPEQPHQTNNPLFIKNQTNIPLPAEFKHPITSQA</sequence>
<dbReference type="SUPFAM" id="SSF55729">
    <property type="entry name" value="Acyl-CoA N-acyltransferases (Nat)"/>
    <property type="match status" value="1"/>
</dbReference>
<evidence type="ECO:0000259" key="3">
    <source>
        <dbReference type="PROSITE" id="PS51186"/>
    </source>
</evidence>
<dbReference type="RefSeq" id="WP_406583005.1">
    <property type="nucleotide sequence ID" value="NZ_JBJHQH010000024.1"/>
</dbReference>
<name>A0ABW8RMG1_9BACI</name>
<dbReference type="Proteomes" id="UP001623041">
    <property type="component" value="Unassembled WGS sequence"/>
</dbReference>
<keyword evidence="1 4" id="KW-0808">Transferase</keyword>
<dbReference type="InterPro" id="IPR000182">
    <property type="entry name" value="GNAT_dom"/>
</dbReference>
<evidence type="ECO:0000313" key="4">
    <source>
        <dbReference type="EMBL" id="MFK9094538.1"/>
    </source>
</evidence>
<dbReference type="EC" id="2.3.-.-" evidence="4"/>
<gene>
    <name evidence="4" type="ORF">ACJEBI_24085</name>
</gene>
<dbReference type="Gene3D" id="3.40.630.30">
    <property type="match status" value="1"/>
</dbReference>
<dbReference type="GO" id="GO:0016746">
    <property type="term" value="F:acyltransferase activity"/>
    <property type="evidence" value="ECO:0007669"/>
    <property type="project" value="UniProtKB-KW"/>
</dbReference>
<dbReference type="PANTHER" id="PTHR43420">
    <property type="entry name" value="ACETYLTRANSFERASE"/>
    <property type="match status" value="1"/>
</dbReference>
<protein>
    <submittedName>
        <fullName evidence="4">GNAT family N-acetyltransferase</fullName>
        <ecNumber evidence="4">2.3.-.-</ecNumber>
    </submittedName>
</protein>
<comment type="caution">
    <text evidence="4">The sequence shown here is derived from an EMBL/GenBank/DDBJ whole genome shotgun (WGS) entry which is preliminary data.</text>
</comment>
<dbReference type="EMBL" id="JBJHQH010000024">
    <property type="protein sequence ID" value="MFK9094538.1"/>
    <property type="molecule type" value="Genomic_DNA"/>
</dbReference>
<dbReference type="Pfam" id="PF13527">
    <property type="entry name" value="Acetyltransf_9"/>
    <property type="match status" value="1"/>
</dbReference>
<accession>A0ABW8RMG1</accession>
<keyword evidence="5" id="KW-1185">Reference proteome</keyword>
<keyword evidence="2 4" id="KW-0012">Acyltransferase</keyword>
<dbReference type="CDD" id="cd04301">
    <property type="entry name" value="NAT_SF"/>
    <property type="match status" value="1"/>
</dbReference>
<evidence type="ECO:0000256" key="2">
    <source>
        <dbReference type="ARBA" id="ARBA00023315"/>
    </source>
</evidence>
<dbReference type="InterPro" id="IPR016181">
    <property type="entry name" value="Acyl_CoA_acyltransferase"/>
</dbReference>
<feature type="domain" description="N-acetyltransferase" evidence="3">
    <location>
        <begin position="5"/>
        <end position="155"/>
    </location>
</feature>
<reference evidence="4 5" key="1">
    <citation type="submission" date="2024-11" db="EMBL/GenBank/DDBJ databases">
        <authorList>
            <person name="Lucas J.A."/>
        </authorList>
    </citation>
    <scope>NUCLEOTIDE SEQUENCE [LARGE SCALE GENOMIC DNA]</scope>
    <source>
        <strain evidence="4 5">Z 5.4</strain>
    </source>
</reference>
<evidence type="ECO:0000256" key="1">
    <source>
        <dbReference type="ARBA" id="ARBA00022679"/>
    </source>
</evidence>
<dbReference type="PANTHER" id="PTHR43420:SF31">
    <property type="entry name" value="ACETYLTRANSFERASE"/>
    <property type="match status" value="1"/>
</dbReference>